<dbReference type="BioCyc" id="PSP1104324:GJSN-73-MONOMER"/>
<keyword evidence="2" id="KW-1185">Reference proteome</keyword>
<dbReference type="eggNOG" id="arCOG14046">
    <property type="taxonomic scope" value="Archaea"/>
</dbReference>
<accession>G7VDW1</accession>
<dbReference type="KEGG" id="pyr:P186_0074"/>
<reference evidence="1 2" key="1">
    <citation type="journal article" date="2012" name="J. Bacteriol.">
        <title>Complete genome sequence of strain 1860, a crenarchaeon of the genus pyrobaculum able to grow with various electron acceptors.</title>
        <authorList>
            <person name="Mardanov A.V."/>
            <person name="Gumerov V.M."/>
            <person name="Slobodkina G.B."/>
            <person name="Beletsky A.V."/>
            <person name="Bonch-Osmolovskaya E.A."/>
            <person name="Ravin N.V."/>
            <person name="Skryabin K.G."/>
        </authorList>
    </citation>
    <scope>NUCLEOTIDE SEQUENCE [LARGE SCALE GENOMIC DNA]</scope>
    <source>
        <strain evidence="1 2">1860</strain>
    </source>
</reference>
<name>G7VDW1_9CREN</name>
<sequence length="43" mass="4662">MLKTLGVESWSKQKKQIRLTGGALDALMRLEPVCTALGQCGKT</sequence>
<dbReference type="EMBL" id="CP003098">
    <property type="protein sequence ID" value="AET31543.1"/>
    <property type="molecule type" value="Genomic_DNA"/>
</dbReference>
<proteinExistence type="predicted"/>
<dbReference type="STRING" id="1104324.P186_0074"/>
<evidence type="ECO:0000313" key="2">
    <source>
        <dbReference type="Proteomes" id="UP000005867"/>
    </source>
</evidence>
<dbReference type="Proteomes" id="UP000005867">
    <property type="component" value="Chromosome"/>
</dbReference>
<protein>
    <submittedName>
        <fullName evidence="1">Uncharacterized protein</fullName>
    </submittedName>
</protein>
<gene>
    <name evidence="1" type="ORF">P186_0074</name>
</gene>
<dbReference type="AlphaFoldDB" id="G7VDW1"/>
<dbReference type="HOGENOM" id="CLU_210701_0_0_2"/>
<evidence type="ECO:0000313" key="1">
    <source>
        <dbReference type="EMBL" id="AET31543.1"/>
    </source>
</evidence>
<organism evidence="1 2">
    <name type="scientific">Pyrobaculum ferrireducens</name>
    <dbReference type="NCBI Taxonomy" id="1104324"/>
    <lineage>
        <taxon>Archaea</taxon>
        <taxon>Thermoproteota</taxon>
        <taxon>Thermoprotei</taxon>
        <taxon>Thermoproteales</taxon>
        <taxon>Thermoproteaceae</taxon>
        <taxon>Pyrobaculum</taxon>
    </lineage>
</organism>